<dbReference type="InterPro" id="IPR011333">
    <property type="entry name" value="SKP1/BTB/POZ_sf"/>
</dbReference>
<comment type="caution">
    <text evidence="6">The sequence shown here is derived from an EMBL/GenBank/DDBJ whole genome shotgun (WGS) entry which is preliminary data.</text>
</comment>
<dbReference type="GO" id="GO:0006357">
    <property type="term" value="P:regulation of transcription by RNA polymerase II"/>
    <property type="evidence" value="ECO:0007669"/>
    <property type="project" value="TreeGrafter"/>
</dbReference>
<proteinExistence type="predicted"/>
<organism evidence="6 7">
    <name type="scientific">Meganyctiphanes norvegica</name>
    <name type="common">Northern krill</name>
    <name type="synonym">Thysanopoda norvegica</name>
    <dbReference type="NCBI Taxonomy" id="48144"/>
    <lineage>
        <taxon>Eukaryota</taxon>
        <taxon>Metazoa</taxon>
        <taxon>Ecdysozoa</taxon>
        <taxon>Arthropoda</taxon>
        <taxon>Crustacea</taxon>
        <taxon>Multicrustacea</taxon>
        <taxon>Malacostraca</taxon>
        <taxon>Eumalacostraca</taxon>
        <taxon>Eucarida</taxon>
        <taxon>Euphausiacea</taxon>
        <taxon>Euphausiidae</taxon>
        <taxon>Meganyctiphanes</taxon>
    </lineage>
</organism>
<dbReference type="GO" id="GO:0008270">
    <property type="term" value="F:zinc ion binding"/>
    <property type="evidence" value="ECO:0007669"/>
    <property type="project" value="UniProtKB-KW"/>
</dbReference>
<feature type="region of interest" description="Disordered" evidence="3">
    <location>
        <begin position="180"/>
        <end position="223"/>
    </location>
</feature>
<keyword evidence="2" id="KW-0863">Zinc-finger</keyword>
<feature type="domain" description="C2H2-type" evidence="5">
    <location>
        <begin position="940"/>
        <end position="967"/>
    </location>
</feature>
<dbReference type="EMBL" id="CAXKWB010003064">
    <property type="protein sequence ID" value="CAL4068301.1"/>
    <property type="molecule type" value="Genomic_DNA"/>
</dbReference>
<feature type="compositionally biased region" description="Basic and acidic residues" evidence="3">
    <location>
        <begin position="196"/>
        <end position="208"/>
    </location>
</feature>
<dbReference type="PROSITE" id="PS00028">
    <property type="entry name" value="ZINC_FINGER_C2H2_1"/>
    <property type="match status" value="1"/>
</dbReference>
<dbReference type="Pfam" id="PF00651">
    <property type="entry name" value="BTB"/>
    <property type="match status" value="1"/>
</dbReference>
<name>A0AAV2Q2M2_MEGNR</name>
<evidence type="ECO:0000256" key="1">
    <source>
        <dbReference type="ARBA" id="ARBA00023242"/>
    </source>
</evidence>
<feature type="domain" description="BTB" evidence="4">
    <location>
        <begin position="34"/>
        <end position="104"/>
    </location>
</feature>
<sequence>MASANIWMQSLKWINHKNSIVDILSNVRSRDAFCDASISCDGKFFSVHKLVMSACSDYLRGLFEQVSQYSSNTTHPVIILHDIRHKHLQHLLDLIYLGTVDVPQSEVPHLIKVANCLQFKGLGVTNDFPPANITNSDSILEETNDNELNQCEVISNEFLGDDCFDPLALDSLVASATTSRSQEHLTAPPLQSIQHQRTESPSHRELRGGRKWQPGGRGRPPKNVKYVKETQNKLKNSYDDLPIANNSRWSTEENEYLHVEESSFNTREEEFQYTGIRSIDCPICQQKFPLNEIESHASSCDLPNLRSSIVPTNKSDEFLKNVKPLKMRIKAHENLKNEIFKSIPRKKRRKRFLFNPKYLKRKYTNSYSTGKAYFNKSPKIDEKNITEGKDKSKLTDNEIKEIRNLESKKERLTMTNAVIPKVKRRGRPPKIKKIETRDKKEETYFNEVSSSSNLVGKDPHHLATPRTAIYSNYLEKNKSNIEHVSDSTVSLNSLFPDFEWNESPGPSGIQRTIKVEKDDTYDWQSNLWSQEQFDDVTIKIEEPAEDMMFRIESVRSIQNHPEESRDRNNGNNNNESVHTDDDCDLIDEDMASNDEHEKSPPGCKNINASDTAACSFCSKQFFGKNCRTIRSRHERGQHTRKLMGSRYSCSSCDFSAYWLWEIEAHKKKKHTNMFTKKLKVFQKGVKIAPLKSSINESDKNKNILKGPKHVSSENETTSFKKSKMSSNASVSCHYCEKEFSGAYRYSVLKNHLKIHEGQREKCPHCSHTSVFKGNIYVHIRNKHKDILENHPEYKSLSKILTTTAHIKRKSVPSLSCSTCGKEFHGPHKDANLKRHNYFHKRKRLICPHCSYHCYRKPSLDMHIKKQHPNSIPFQEIKFPQIKLKRLPEGFLYTKEQEKNPEHPNEKSSLKKEYITQTDEETLKRLTAMSARDAWIKSENGKCLLCCRISKNFHYFKPHWRTHTGEKPYSCPYCPYRSSFTSNLKWHVNRYHLTANKVHKN</sequence>
<keyword evidence="1" id="KW-0539">Nucleus</keyword>
<dbReference type="PROSITE" id="PS50097">
    <property type="entry name" value="BTB"/>
    <property type="match status" value="1"/>
</dbReference>
<dbReference type="PANTHER" id="PTHR23110">
    <property type="entry name" value="BTB DOMAIN TRANSCRIPTION FACTOR"/>
    <property type="match status" value="1"/>
</dbReference>
<reference evidence="6 7" key="1">
    <citation type="submission" date="2024-05" db="EMBL/GenBank/DDBJ databases">
        <authorList>
            <person name="Wallberg A."/>
        </authorList>
    </citation>
    <scope>NUCLEOTIDE SEQUENCE [LARGE SCALE GENOMIC DNA]</scope>
</reference>
<dbReference type="GO" id="GO:0048513">
    <property type="term" value="P:animal organ development"/>
    <property type="evidence" value="ECO:0007669"/>
    <property type="project" value="UniProtKB-ARBA"/>
</dbReference>
<evidence type="ECO:0000313" key="7">
    <source>
        <dbReference type="Proteomes" id="UP001497623"/>
    </source>
</evidence>
<dbReference type="GO" id="GO:0003006">
    <property type="term" value="P:developmental process involved in reproduction"/>
    <property type="evidence" value="ECO:0007669"/>
    <property type="project" value="UniProtKB-ARBA"/>
</dbReference>
<dbReference type="InterPro" id="IPR051095">
    <property type="entry name" value="Dros_DevTransReg"/>
</dbReference>
<protein>
    <submittedName>
        <fullName evidence="6">Uncharacterized protein</fullName>
    </submittedName>
</protein>
<dbReference type="InterPro" id="IPR013087">
    <property type="entry name" value="Znf_C2H2_type"/>
</dbReference>
<dbReference type="Gene3D" id="3.30.160.60">
    <property type="entry name" value="Classic Zinc Finger"/>
    <property type="match status" value="3"/>
</dbReference>
<keyword evidence="7" id="KW-1185">Reference proteome</keyword>
<dbReference type="PANTHER" id="PTHR23110:SF109">
    <property type="entry name" value="FI07618P-RELATED"/>
    <property type="match status" value="1"/>
</dbReference>
<dbReference type="Gene3D" id="3.30.710.10">
    <property type="entry name" value="Potassium Channel Kv1.1, Chain A"/>
    <property type="match status" value="1"/>
</dbReference>
<dbReference type="Proteomes" id="UP001497623">
    <property type="component" value="Unassembled WGS sequence"/>
</dbReference>
<accession>A0AAV2Q2M2</accession>
<dbReference type="SUPFAM" id="SSF57667">
    <property type="entry name" value="beta-beta-alpha zinc fingers"/>
    <property type="match status" value="1"/>
</dbReference>
<dbReference type="SMART" id="SM00355">
    <property type="entry name" value="ZnF_C2H2"/>
    <property type="match status" value="7"/>
</dbReference>
<evidence type="ECO:0000259" key="4">
    <source>
        <dbReference type="PROSITE" id="PS50097"/>
    </source>
</evidence>
<keyword evidence="2" id="KW-0479">Metal-binding</keyword>
<dbReference type="CDD" id="cd18315">
    <property type="entry name" value="BTB_POZ_BAB-like"/>
    <property type="match status" value="1"/>
</dbReference>
<evidence type="ECO:0000256" key="2">
    <source>
        <dbReference type="PROSITE-ProRule" id="PRU00042"/>
    </source>
</evidence>
<gene>
    <name evidence="6" type="ORF">MNOR_LOCUS7103</name>
</gene>
<evidence type="ECO:0000256" key="3">
    <source>
        <dbReference type="SAM" id="MobiDB-lite"/>
    </source>
</evidence>
<dbReference type="SMART" id="SM00225">
    <property type="entry name" value="BTB"/>
    <property type="match status" value="1"/>
</dbReference>
<dbReference type="SUPFAM" id="SSF54695">
    <property type="entry name" value="POZ domain"/>
    <property type="match status" value="1"/>
</dbReference>
<dbReference type="GO" id="GO:0005634">
    <property type="term" value="C:nucleus"/>
    <property type="evidence" value="ECO:0007669"/>
    <property type="project" value="TreeGrafter"/>
</dbReference>
<dbReference type="AlphaFoldDB" id="A0AAV2Q2M2"/>
<dbReference type="InterPro" id="IPR000210">
    <property type="entry name" value="BTB/POZ_dom"/>
</dbReference>
<keyword evidence="2" id="KW-0862">Zinc</keyword>
<evidence type="ECO:0000313" key="6">
    <source>
        <dbReference type="EMBL" id="CAL4068301.1"/>
    </source>
</evidence>
<evidence type="ECO:0000259" key="5">
    <source>
        <dbReference type="PROSITE" id="PS50157"/>
    </source>
</evidence>
<dbReference type="InterPro" id="IPR036236">
    <property type="entry name" value="Znf_C2H2_sf"/>
</dbReference>
<dbReference type="GO" id="GO:0048666">
    <property type="term" value="P:neuron development"/>
    <property type="evidence" value="ECO:0007669"/>
    <property type="project" value="UniProtKB-ARBA"/>
</dbReference>
<feature type="region of interest" description="Disordered" evidence="3">
    <location>
        <begin position="557"/>
        <end position="582"/>
    </location>
</feature>
<dbReference type="PROSITE" id="PS50157">
    <property type="entry name" value="ZINC_FINGER_C2H2_2"/>
    <property type="match status" value="1"/>
</dbReference>
<feature type="region of interest" description="Disordered" evidence="3">
    <location>
        <begin position="698"/>
        <end position="718"/>
    </location>
</feature>